<accession>A0A6G0VQH2</accession>
<dbReference type="AlphaFoldDB" id="A0A6G0VQH2"/>
<sequence length="50" mass="5595">MLETMMNMNNAPESSQNSFMIVANTAIELEEILKTRKTAKNPIQPCLLIA</sequence>
<dbReference type="Proteomes" id="UP000478052">
    <property type="component" value="Unassembled WGS sequence"/>
</dbReference>
<proteinExistence type="predicted"/>
<keyword evidence="2" id="KW-1185">Reference proteome</keyword>
<protein>
    <submittedName>
        <fullName evidence="1">Uncharacterized protein</fullName>
    </submittedName>
</protein>
<dbReference type="EMBL" id="VUJU01013200">
    <property type="protein sequence ID" value="KAF0705582.1"/>
    <property type="molecule type" value="Genomic_DNA"/>
</dbReference>
<evidence type="ECO:0000313" key="1">
    <source>
        <dbReference type="EMBL" id="KAF0705582.1"/>
    </source>
</evidence>
<comment type="caution">
    <text evidence="1">The sequence shown here is derived from an EMBL/GenBank/DDBJ whole genome shotgun (WGS) entry which is preliminary data.</text>
</comment>
<organism evidence="1 2">
    <name type="scientific">Aphis craccivora</name>
    <name type="common">Cowpea aphid</name>
    <dbReference type="NCBI Taxonomy" id="307492"/>
    <lineage>
        <taxon>Eukaryota</taxon>
        <taxon>Metazoa</taxon>
        <taxon>Ecdysozoa</taxon>
        <taxon>Arthropoda</taxon>
        <taxon>Hexapoda</taxon>
        <taxon>Insecta</taxon>
        <taxon>Pterygota</taxon>
        <taxon>Neoptera</taxon>
        <taxon>Paraneoptera</taxon>
        <taxon>Hemiptera</taxon>
        <taxon>Sternorrhyncha</taxon>
        <taxon>Aphidomorpha</taxon>
        <taxon>Aphidoidea</taxon>
        <taxon>Aphididae</taxon>
        <taxon>Aphidini</taxon>
        <taxon>Aphis</taxon>
        <taxon>Aphis</taxon>
    </lineage>
</organism>
<gene>
    <name evidence="1" type="ORF">FWK35_00030576</name>
</gene>
<feature type="non-terminal residue" evidence="1">
    <location>
        <position position="50"/>
    </location>
</feature>
<name>A0A6G0VQH2_APHCR</name>
<reference evidence="1 2" key="1">
    <citation type="submission" date="2019-08" db="EMBL/GenBank/DDBJ databases">
        <title>Whole genome of Aphis craccivora.</title>
        <authorList>
            <person name="Voronova N.V."/>
            <person name="Shulinski R.S."/>
            <person name="Bandarenka Y.V."/>
            <person name="Zhorov D.G."/>
            <person name="Warner D."/>
        </authorList>
    </citation>
    <scope>NUCLEOTIDE SEQUENCE [LARGE SCALE GENOMIC DNA]</scope>
    <source>
        <strain evidence="1">180601</strain>
        <tissue evidence="1">Whole Body</tissue>
    </source>
</reference>
<evidence type="ECO:0000313" key="2">
    <source>
        <dbReference type="Proteomes" id="UP000478052"/>
    </source>
</evidence>